<keyword evidence="12" id="KW-0534">Nitrate assimilation</keyword>
<dbReference type="EC" id="1.7.5.1" evidence="2"/>
<comment type="catalytic activity">
    <reaction evidence="14">
        <text>nitrate + a quinol = a quinone + nitrite + H2O</text>
        <dbReference type="Rhea" id="RHEA:56144"/>
        <dbReference type="ChEBI" id="CHEBI:15377"/>
        <dbReference type="ChEBI" id="CHEBI:16301"/>
        <dbReference type="ChEBI" id="CHEBI:17632"/>
        <dbReference type="ChEBI" id="CHEBI:24646"/>
        <dbReference type="ChEBI" id="CHEBI:132124"/>
        <dbReference type="EC" id="1.7.5.1"/>
    </reaction>
</comment>
<feature type="transmembrane region" description="Helical" evidence="17">
    <location>
        <begin position="189"/>
        <end position="215"/>
    </location>
</feature>
<comment type="subcellular location">
    <subcellularLocation>
        <location evidence="1">Cell membrane</location>
        <topology evidence="1">Multi-pass membrane protein</topology>
    </subcellularLocation>
</comment>
<dbReference type="GeneID" id="300267778"/>
<keyword evidence="4" id="KW-1003">Cell membrane</keyword>
<evidence type="ECO:0000256" key="3">
    <source>
        <dbReference type="ARBA" id="ARBA00022448"/>
    </source>
</evidence>
<dbReference type="PANTHER" id="PTHR30598">
    <property type="entry name" value="NITRATE REDUCTASE PRIVATE CHAPERONE, REDOX ENZYME MATURATION PROTEIN REMP FAMILY"/>
    <property type="match status" value="1"/>
</dbReference>
<keyword evidence="13 17" id="KW-0472">Membrane</keyword>
<dbReference type="AlphaFoldDB" id="A0A9X8QJV1"/>
<evidence type="ECO:0000256" key="17">
    <source>
        <dbReference type="SAM" id="Phobius"/>
    </source>
</evidence>
<dbReference type="EMBL" id="FOEV01000007">
    <property type="protein sequence ID" value="SEQ65588.1"/>
    <property type="molecule type" value="Genomic_DNA"/>
</dbReference>
<evidence type="ECO:0000256" key="1">
    <source>
        <dbReference type="ARBA" id="ARBA00004651"/>
    </source>
</evidence>
<sequence length="273" mass="30053">MDKVNLFAFGIYPYVALTICLVGSWARFDLSQYSWKAGSSQMLSKRNMRVASNLFHIGVLFILAGHFVGLLMPEALYHTVISTANKQLLAMLSGGFFGCLALIGLSMLIYRRLTEPRVRASSSPSDIMILFVLLAQLLLGLSTIVASTQHMDGSVMARLAIWAQAIVTLRPEAAAASIGAVPLVYKLHVFLGLTLFVLFPFTRLVHIVSAPVWYLGRRYQIVRLKAKRPEQTRPQAQGVPSKLRVETPAPAYGLPAIAPKQTAPLARHKDTVH</sequence>
<evidence type="ECO:0000256" key="7">
    <source>
        <dbReference type="ARBA" id="ARBA00022723"/>
    </source>
</evidence>
<evidence type="ECO:0000256" key="10">
    <source>
        <dbReference type="ARBA" id="ARBA00023002"/>
    </source>
</evidence>
<evidence type="ECO:0000256" key="15">
    <source>
        <dbReference type="ARBA" id="ARBA00063882"/>
    </source>
</evidence>
<feature type="transmembrane region" description="Helical" evidence="17">
    <location>
        <begin position="6"/>
        <end position="28"/>
    </location>
</feature>
<feature type="binding site" description="axial binding residue" evidence="16">
    <location>
        <position position="188"/>
    </location>
    <ligand>
        <name>heme b</name>
        <dbReference type="ChEBI" id="CHEBI:60344"/>
        <label>1</label>
    </ligand>
    <ligandPart>
        <name>Fe</name>
        <dbReference type="ChEBI" id="CHEBI:18248"/>
    </ligandPart>
</feature>
<dbReference type="InterPro" id="IPR036197">
    <property type="entry name" value="NarG-like_sf"/>
</dbReference>
<dbReference type="PANTHER" id="PTHR30598:SF3">
    <property type="entry name" value="RESPIRATORY NITRATE REDUCTASE 1 GAMMA CHAIN"/>
    <property type="match status" value="1"/>
</dbReference>
<evidence type="ECO:0000256" key="14">
    <source>
        <dbReference type="ARBA" id="ARBA00048294"/>
    </source>
</evidence>
<evidence type="ECO:0000256" key="4">
    <source>
        <dbReference type="ARBA" id="ARBA00022475"/>
    </source>
</evidence>
<dbReference type="GO" id="GO:0009325">
    <property type="term" value="C:nitrate reductase complex"/>
    <property type="evidence" value="ECO:0007669"/>
    <property type="project" value="InterPro"/>
</dbReference>
<evidence type="ECO:0000256" key="6">
    <source>
        <dbReference type="ARBA" id="ARBA00022692"/>
    </source>
</evidence>
<dbReference type="GO" id="GO:0005886">
    <property type="term" value="C:plasma membrane"/>
    <property type="evidence" value="ECO:0007669"/>
    <property type="project" value="UniProtKB-SubCell"/>
</dbReference>
<comment type="caution">
    <text evidence="19">The sequence shown here is derived from an EMBL/GenBank/DDBJ whole genome shotgun (WGS) entry which is preliminary data.</text>
</comment>
<feature type="transmembrane region" description="Helical" evidence="17">
    <location>
        <begin position="49"/>
        <end position="68"/>
    </location>
</feature>
<evidence type="ECO:0000256" key="13">
    <source>
        <dbReference type="ARBA" id="ARBA00023136"/>
    </source>
</evidence>
<dbReference type="InterPro" id="IPR003816">
    <property type="entry name" value="Nitrate_red_gam"/>
</dbReference>
<proteinExistence type="predicted"/>
<keyword evidence="6 17" id="KW-0812">Transmembrane</keyword>
<dbReference type="InterPro" id="IPR051936">
    <property type="entry name" value="Heme-iron_electron_transfer"/>
</dbReference>
<evidence type="ECO:0000259" key="18">
    <source>
        <dbReference type="Pfam" id="PF02665"/>
    </source>
</evidence>
<keyword evidence="3" id="KW-0813">Transport</keyword>
<dbReference type="GO" id="GO:0046872">
    <property type="term" value="F:metal ion binding"/>
    <property type="evidence" value="ECO:0007669"/>
    <property type="project" value="UniProtKB-KW"/>
</dbReference>
<keyword evidence="5 16" id="KW-0349">Heme</keyword>
<dbReference type="FunFam" id="1.20.950.20:FF:000001">
    <property type="entry name" value="Respiratory nitrate reductase subunit gamma"/>
    <property type="match status" value="1"/>
</dbReference>
<dbReference type="Gene3D" id="1.20.950.20">
    <property type="entry name" value="Transmembrane di-heme cytochromes, Chain C"/>
    <property type="match status" value="1"/>
</dbReference>
<keyword evidence="7" id="KW-0479">Metal-binding</keyword>
<feature type="binding site" description="axial binding residue" evidence="16">
    <location>
        <position position="66"/>
    </location>
    <ligand>
        <name>heme b</name>
        <dbReference type="ChEBI" id="CHEBI:60344"/>
        <label>2</label>
    </ligand>
    <ligandPart>
        <name>Fe</name>
        <dbReference type="ChEBI" id="CHEBI:18248"/>
    </ligandPart>
</feature>
<dbReference type="Pfam" id="PF02665">
    <property type="entry name" value="Nitrate_red_gam"/>
    <property type="match status" value="1"/>
</dbReference>
<evidence type="ECO:0000313" key="20">
    <source>
        <dbReference type="Proteomes" id="UP000183210"/>
    </source>
</evidence>
<dbReference type="RefSeq" id="WP_074825923.1">
    <property type="nucleotide sequence ID" value="NZ_FOEV01000007.1"/>
</dbReference>
<evidence type="ECO:0000256" key="5">
    <source>
        <dbReference type="ARBA" id="ARBA00022617"/>
    </source>
</evidence>
<evidence type="ECO:0000256" key="2">
    <source>
        <dbReference type="ARBA" id="ARBA00012500"/>
    </source>
</evidence>
<dbReference type="Proteomes" id="UP000183210">
    <property type="component" value="Unassembled WGS sequence"/>
</dbReference>
<evidence type="ECO:0000256" key="12">
    <source>
        <dbReference type="ARBA" id="ARBA00023063"/>
    </source>
</evidence>
<feature type="binding site" description="axial binding residue" evidence="16">
    <location>
        <position position="206"/>
    </location>
    <ligand>
        <name>heme b</name>
        <dbReference type="ChEBI" id="CHEBI:60344"/>
        <label>1</label>
    </ligand>
    <ligandPart>
        <name>Fe</name>
        <dbReference type="ChEBI" id="CHEBI:18248"/>
    </ligandPart>
</feature>
<keyword evidence="10" id="KW-0560">Oxidoreductase</keyword>
<feature type="domain" description="NarG-like" evidence="18">
    <location>
        <begin position="6"/>
        <end position="224"/>
    </location>
</feature>
<keyword evidence="9 17" id="KW-1133">Transmembrane helix</keyword>
<dbReference type="GO" id="GO:0009055">
    <property type="term" value="F:electron transfer activity"/>
    <property type="evidence" value="ECO:0007669"/>
    <property type="project" value="TreeGrafter"/>
</dbReference>
<accession>A0A9X8QJV1</accession>
<dbReference type="GO" id="GO:0160182">
    <property type="term" value="F:nitrate reductase (quinone) activity"/>
    <property type="evidence" value="ECO:0007669"/>
    <property type="project" value="UniProtKB-EC"/>
</dbReference>
<reference evidence="19 20" key="1">
    <citation type="submission" date="2016-10" db="EMBL/GenBank/DDBJ databases">
        <authorList>
            <person name="Varghese N."/>
            <person name="Submissions S."/>
        </authorList>
    </citation>
    <scope>NUCLEOTIDE SEQUENCE [LARGE SCALE GENOMIC DNA]</scope>
    <source>
        <strain evidence="19 20">LMG 21974</strain>
    </source>
</reference>
<gene>
    <name evidence="19" type="ORF">SAMN05216409_107193</name>
</gene>
<feature type="binding site" description="axial binding residue" evidence="16">
    <location>
        <position position="56"/>
    </location>
    <ligand>
        <name>heme b</name>
        <dbReference type="ChEBI" id="CHEBI:60344"/>
        <label>1</label>
    </ligand>
    <ligandPart>
        <name>Fe</name>
        <dbReference type="ChEBI" id="CHEBI:18248"/>
    </ligandPart>
</feature>
<dbReference type="GO" id="GO:0020037">
    <property type="term" value="F:heme binding"/>
    <property type="evidence" value="ECO:0007669"/>
    <property type="project" value="TreeGrafter"/>
</dbReference>
<evidence type="ECO:0000256" key="9">
    <source>
        <dbReference type="ARBA" id="ARBA00022989"/>
    </source>
</evidence>
<evidence type="ECO:0000256" key="8">
    <source>
        <dbReference type="ARBA" id="ARBA00022982"/>
    </source>
</evidence>
<comment type="subunit">
    <text evidence="15">Dimer of heterotrimers each composed of an alpha, a beta and a gamma chain. Alpha and beta are catalytic chains; gamma chains are involved in binding the enzyme complex to the cytoplasmic membrane.</text>
</comment>
<protein>
    <recommendedName>
        <fullName evidence="2">nitrate reductase (quinone)</fullName>
        <ecNumber evidence="2">1.7.5.1</ecNumber>
    </recommendedName>
</protein>
<evidence type="ECO:0000313" key="19">
    <source>
        <dbReference type="EMBL" id="SEQ65588.1"/>
    </source>
</evidence>
<keyword evidence="8" id="KW-0249">Electron transport</keyword>
<dbReference type="GO" id="GO:0019645">
    <property type="term" value="P:anaerobic electron transport chain"/>
    <property type="evidence" value="ECO:0007669"/>
    <property type="project" value="TreeGrafter"/>
</dbReference>
<dbReference type="GO" id="GO:0042128">
    <property type="term" value="P:nitrate assimilation"/>
    <property type="evidence" value="ECO:0007669"/>
    <property type="project" value="UniProtKB-KW"/>
</dbReference>
<keyword evidence="11 16" id="KW-0408">Iron</keyword>
<evidence type="ECO:0000256" key="16">
    <source>
        <dbReference type="PIRSR" id="PIRSR603816-1"/>
    </source>
</evidence>
<dbReference type="InterPro" id="IPR023234">
    <property type="entry name" value="NarG-like_domain"/>
</dbReference>
<name>A0A9X8QJV1_9PSED</name>
<dbReference type="NCBIfam" id="TIGR00351">
    <property type="entry name" value="narI"/>
    <property type="match status" value="1"/>
</dbReference>
<organism evidence="19 20">
    <name type="scientific">Pseudomonas lutea</name>
    <dbReference type="NCBI Taxonomy" id="243924"/>
    <lineage>
        <taxon>Bacteria</taxon>
        <taxon>Pseudomonadati</taxon>
        <taxon>Pseudomonadota</taxon>
        <taxon>Gammaproteobacteria</taxon>
        <taxon>Pseudomonadales</taxon>
        <taxon>Pseudomonadaceae</taxon>
        <taxon>Pseudomonas</taxon>
    </lineage>
</organism>
<feature type="transmembrane region" description="Helical" evidence="17">
    <location>
        <begin position="88"/>
        <end position="109"/>
    </location>
</feature>
<feature type="transmembrane region" description="Helical" evidence="17">
    <location>
        <begin position="129"/>
        <end position="148"/>
    </location>
</feature>
<evidence type="ECO:0000256" key="11">
    <source>
        <dbReference type="ARBA" id="ARBA00023004"/>
    </source>
</evidence>
<dbReference type="SUPFAM" id="SSF103501">
    <property type="entry name" value="Respiratory nitrate reductase 1 gamma chain"/>
    <property type="match status" value="1"/>
</dbReference>